<protein>
    <submittedName>
        <fullName evidence="1">Uncharacterized protein</fullName>
    </submittedName>
</protein>
<gene>
    <name evidence="1" type="ORF">LHA_0869</name>
</gene>
<dbReference type="OrthoDB" id="5772421at2"/>
<evidence type="ECO:0000313" key="1">
    <source>
        <dbReference type="EMBL" id="CEK09946.1"/>
    </source>
</evidence>
<sequence>MEKILISMSDQLASRMRSTIPARQRSKTIAKLIEKEIEKREKALFECALAVEKDSVLEKEMKDWDITIGDGLNNDSW</sequence>
<dbReference type="PATRIC" id="fig|449.7.peg.2958"/>
<reference evidence="2" key="1">
    <citation type="submission" date="2014-09" db="EMBL/GenBank/DDBJ databases">
        <authorList>
            <person name="Gomez-Valero L."/>
        </authorList>
    </citation>
    <scope>NUCLEOTIDE SEQUENCE [LARGE SCALE GENOMIC DNA]</scope>
    <source>
        <strain evidence="2">ATCC35250</strain>
    </source>
</reference>
<dbReference type="KEGG" id="lha:LHA_0869"/>
<dbReference type="RefSeq" id="WP_045105400.1">
    <property type="nucleotide sequence ID" value="NZ_LN681225.1"/>
</dbReference>
<dbReference type="HOGENOM" id="CLU_198244_0_0_6"/>
<proteinExistence type="predicted"/>
<keyword evidence="2" id="KW-1185">Reference proteome</keyword>
<dbReference type="AlphaFoldDB" id="A0A0A8UQY9"/>
<dbReference type="EMBL" id="LN681225">
    <property type="protein sequence ID" value="CEK09946.1"/>
    <property type="molecule type" value="Genomic_DNA"/>
</dbReference>
<evidence type="ECO:0000313" key="2">
    <source>
        <dbReference type="Proteomes" id="UP000032803"/>
    </source>
</evidence>
<name>A0A0A8UQY9_LEGHA</name>
<dbReference type="Proteomes" id="UP000032803">
    <property type="component" value="Chromosome I"/>
</dbReference>
<organism evidence="1 2">
    <name type="scientific">Legionella hackeliae</name>
    <dbReference type="NCBI Taxonomy" id="449"/>
    <lineage>
        <taxon>Bacteria</taxon>
        <taxon>Pseudomonadati</taxon>
        <taxon>Pseudomonadota</taxon>
        <taxon>Gammaproteobacteria</taxon>
        <taxon>Legionellales</taxon>
        <taxon>Legionellaceae</taxon>
        <taxon>Legionella</taxon>
    </lineage>
</organism>
<accession>A0A0A8UQY9</accession>